<dbReference type="SUPFAM" id="SSF53474">
    <property type="entry name" value="alpha/beta-Hydrolases"/>
    <property type="match status" value="1"/>
</dbReference>
<evidence type="ECO:0000313" key="9">
    <source>
        <dbReference type="EMBL" id="KAJ8449148.1"/>
    </source>
</evidence>
<evidence type="ECO:0000256" key="1">
    <source>
        <dbReference type="ARBA" id="ARBA00004123"/>
    </source>
</evidence>
<gene>
    <name evidence="9" type="ORF">Cgig2_004203</name>
</gene>
<dbReference type="InterPro" id="IPR002921">
    <property type="entry name" value="Fungal_lipase-type"/>
</dbReference>
<dbReference type="EMBL" id="JAKOGI010000025">
    <property type="protein sequence ID" value="KAJ8449148.1"/>
    <property type="molecule type" value="Genomic_DNA"/>
</dbReference>
<name>A0A9Q1KUJ0_9CARY</name>
<dbReference type="GO" id="GO:0006952">
    <property type="term" value="P:defense response"/>
    <property type="evidence" value="ECO:0007669"/>
    <property type="project" value="UniProtKB-KW"/>
</dbReference>
<dbReference type="InterPro" id="IPR029058">
    <property type="entry name" value="AB_hydrolase_fold"/>
</dbReference>
<dbReference type="PANTHER" id="PTHR47090:SF2">
    <property type="entry name" value="PROTEIN EDS1-RELATED"/>
    <property type="match status" value="1"/>
</dbReference>
<evidence type="ECO:0000256" key="4">
    <source>
        <dbReference type="ARBA" id="ARBA00022801"/>
    </source>
</evidence>
<evidence type="ECO:0000259" key="7">
    <source>
        <dbReference type="Pfam" id="PF01764"/>
    </source>
</evidence>
<dbReference type="PANTHER" id="PTHR47090">
    <property type="entry name" value="PROTEIN EDS1-RELATED"/>
    <property type="match status" value="1"/>
</dbReference>
<proteinExistence type="predicted"/>
<reference evidence="9" key="1">
    <citation type="submission" date="2022-04" db="EMBL/GenBank/DDBJ databases">
        <title>Carnegiea gigantea Genome sequencing and assembly v2.</title>
        <authorList>
            <person name="Copetti D."/>
            <person name="Sanderson M.J."/>
            <person name="Burquez A."/>
            <person name="Wojciechowski M.F."/>
        </authorList>
    </citation>
    <scope>NUCLEOTIDE SEQUENCE</scope>
    <source>
        <strain evidence="9">SGP5-SGP5p</strain>
        <tissue evidence="9">Aerial part</tissue>
    </source>
</reference>
<dbReference type="OrthoDB" id="426718at2759"/>
<keyword evidence="10" id="KW-1185">Reference proteome</keyword>
<comment type="caution">
    <text evidence="9">The sequence shown here is derived from an EMBL/GenBank/DDBJ whole genome shotgun (WGS) entry which is preliminary data.</text>
</comment>
<comment type="subcellular location">
    <subcellularLocation>
        <location evidence="2">Cytoplasm</location>
    </subcellularLocation>
    <subcellularLocation>
        <location evidence="1">Nucleus</location>
    </subcellularLocation>
</comment>
<dbReference type="GO" id="GO:0005737">
    <property type="term" value="C:cytoplasm"/>
    <property type="evidence" value="ECO:0007669"/>
    <property type="project" value="UniProtKB-SubCell"/>
</dbReference>
<keyword evidence="3" id="KW-0963">Cytoplasm</keyword>
<evidence type="ECO:0000256" key="2">
    <source>
        <dbReference type="ARBA" id="ARBA00004496"/>
    </source>
</evidence>
<protein>
    <recommendedName>
        <fullName evidence="11">Protein EDS1L-like</fullName>
    </recommendedName>
</protein>
<keyword evidence="4" id="KW-0378">Hydrolase</keyword>
<evidence type="ECO:0000259" key="8">
    <source>
        <dbReference type="Pfam" id="PF18117"/>
    </source>
</evidence>
<organism evidence="9 10">
    <name type="scientific">Carnegiea gigantea</name>
    <dbReference type="NCBI Taxonomy" id="171969"/>
    <lineage>
        <taxon>Eukaryota</taxon>
        <taxon>Viridiplantae</taxon>
        <taxon>Streptophyta</taxon>
        <taxon>Embryophyta</taxon>
        <taxon>Tracheophyta</taxon>
        <taxon>Spermatophyta</taxon>
        <taxon>Magnoliopsida</taxon>
        <taxon>eudicotyledons</taxon>
        <taxon>Gunneridae</taxon>
        <taxon>Pentapetalae</taxon>
        <taxon>Caryophyllales</taxon>
        <taxon>Cactineae</taxon>
        <taxon>Cactaceae</taxon>
        <taxon>Cactoideae</taxon>
        <taxon>Echinocereeae</taxon>
        <taxon>Carnegiea</taxon>
    </lineage>
</organism>
<sequence length="612" mass="69597">MPGGTVGERITAREELTRRACSLAMKAHWSSAGKPYICEKARSSSSEVIFAFSGSWESGEWFAHKPFGETKIKAGLFPSLKTIGSNQAAGVNEAFLRRFEAVLANSSLTNEVEKAATEKKQTVFTGHSSAAPIAIFAALWLLEKQRHTCGIPPDCITFGSPLVGDWIFAHALKRECWSQYFTHFVTRYDIVPRIFLAPLSTMERELQPILHYFNPKSPLYTSDCIAKTTEASIFLINVMRNASAVTSQAACKLMGSTNLILETVTKFVELSPYRPSGTFVFCTGSGKLVIIENPDAIFQVLFYCLQLASESEWAELPQRSLKDHLIYESALLETMGTKNVAYLDNLEDLPLSAEDNGYDQNLAIATALSDLGLSTRARLTLQAAGELEKQRARNQSKVNSNRRKIEDLLRLLERYRANCEVQKVGYYDAFRIQKHIEDFNNNIRRLELAGIWDEIMEMLKRNELPDEFEKQKEWIELGTRYRRLVEPLDIANYYRHLKNEDTGPYIGKGRPTRYKFTQKWLEHAGKMVAEPVPESCFWAEVEELCISTCNKEENFEAVKSRVQELERNLSRWARSGLLGKDVFLNGSTFVQWWKKLPMQHRSISCIKDLLNA</sequence>
<evidence type="ECO:0000256" key="5">
    <source>
        <dbReference type="ARBA" id="ARBA00022821"/>
    </source>
</evidence>
<accession>A0A9Q1KUJ0</accession>
<dbReference type="Pfam" id="PF01764">
    <property type="entry name" value="Lipase_3"/>
    <property type="match status" value="1"/>
</dbReference>
<dbReference type="InterPro" id="IPR041266">
    <property type="entry name" value="EDS1_EP"/>
</dbReference>
<feature type="domain" description="Fungal lipase-type" evidence="7">
    <location>
        <begin position="51"/>
        <end position="196"/>
    </location>
</feature>
<dbReference type="Pfam" id="PF18117">
    <property type="entry name" value="EDS1_EP"/>
    <property type="match status" value="1"/>
</dbReference>
<evidence type="ECO:0000313" key="10">
    <source>
        <dbReference type="Proteomes" id="UP001153076"/>
    </source>
</evidence>
<feature type="domain" description="EDS1 EP" evidence="8">
    <location>
        <begin position="412"/>
        <end position="607"/>
    </location>
</feature>
<evidence type="ECO:0000256" key="6">
    <source>
        <dbReference type="ARBA" id="ARBA00023242"/>
    </source>
</evidence>
<dbReference type="GO" id="GO:0006629">
    <property type="term" value="P:lipid metabolic process"/>
    <property type="evidence" value="ECO:0007669"/>
    <property type="project" value="InterPro"/>
</dbReference>
<dbReference type="GO" id="GO:0005634">
    <property type="term" value="C:nucleus"/>
    <property type="evidence" value="ECO:0007669"/>
    <property type="project" value="UniProtKB-SubCell"/>
</dbReference>
<dbReference type="AlphaFoldDB" id="A0A9Q1KUJ0"/>
<dbReference type="Gene3D" id="3.40.50.1820">
    <property type="entry name" value="alpha/beta hydrolase"/>
    <property type="match status" value="1"/>
</dbReference>
<dbReference type="InterPro" id="IPR044214">
    <property type="entry name" value="EDS1-like"/>
</dbReference>
<keyword evidence="5" id="KW-0611">Plant defense</keyword>
<dbReference type="Proteomes" id="UP001153076">
    <property type="component" value="Unassembled WGS sequence"/>
</dbReference>
<evidence type="ECO:0000256" key="3">
    <source>
        <dbReference type="ARBA" id="ARBA00022490"/>
    </source>
</evidence>
<evidence type="ECO:0008006" key="11">
    <source>
        <dbReference type="Google" id="ProtNLM"/>
    </source>
</evidence>
<dbReference type="GO" id="GO:0016787">
    <property type="term" value="F:hydrolase activity"/>
    <property type="evidence" value="ECO:0007669"/>
    <property type="project" value="UniProtKB-KW"/>
</dbReference>
<keyword evidence="6" id="KW-0539">Nucleus</keyword>